<dbReference type="EMBL" id="JABFTP020000144">
    <property type="protein sequence ID" value="KAL3281625.1"/>
    <property type="molecule type" value="Genomic_DNA"/>
</dbReference>
<name>A0ABD2NSH7_9CUCU</name>
<evidence type="ECO:0000313" key="1">
    <source>
        <dbReference type="EMBL" id="KAL3281625.1"/>
    </source>
</evidence>
<protein>
    <submittedName>
        <fullName evidence="1">Uncharacterized protein</fullName>
    </submittedName>
</protein>
<gene>
    <name evidence="1" type="ORF">HHI36_004831</name>
</gene>
<dbReference type="Proteomes" id="UP001516400">
    <property type="component" value="Unassembled WGS sequence"/>
</dbReference>
<organism evidence="1 2">
    <name type="scientific">Cryptolaemus montrouzieri</name>
    <dbReference type="NCBI Taxonomy" id="559131"/>
    <lineage>
        <taxon>Eukaryota</taxon>
        <taxon>Metazoa</taxon>
        <taxon>Ecdysozoa</taxon>
        <taxon>Arthropoda</taxon>
        <taxon>Hexapoda</taxon>
        <taxon>Insecta</taxon>
        <taxon>Pterygota</taxon>
        <taxon>Neoptera</taxon>
        <taxon>Endopterygota</taxon>
        <taxon>Coleoptera</taxon>
        <taxon>Polyphaga</taxon>
        <taxon>Cucujiformia</taxon>
        <taxon>Coccinelloidea</taxon>
        <taxon>Coccinellidae</taxon>
        <taxon>Scymninae</taxon>
        <taxon>Scymnini</taxon>
        <taxon>Cryptolaemus</taxon>
    </lineage>
</organism>
<reference evidence="1 2" key="1">
    <citation type="journal article" date="2021" name="BMC Biol.">
        <title>Horizontally acquired antibacterial genes associated with adaptive radiation of ladybird beetles.</title>
        <authorList>
            <person name="Li H.S."/>
            <person name="Tang X.F."/>
            <person name="Huang Y.H."/>
            <person name="Xu Z.Y."/>
            <person name="Chen M.L."/>
            <person name="Du X.Y."/>
            <person name="Qiu B.Y."/>
            <person name="Chen P.T."/>
            <person name="Zhang W."/>
            <person name="Slipinski A."/>
            <person name="Escalona H.E."/>
            <person name="Waterhouse R.M."/>
            <person name="Zwick A."/>
            <person name="Pang H."/>
        </authorList>
    </citation>
    <scope>NUCLEOTIDE SEQUENCE [LARGE SCALE GENOMIC DNA]</scope>
    <source>
        <strain evidence="1">SYSU2018</strain>
    </source>
</reference>
<evidence type="ECO:0000313" key="2">
    <source>
        <dbReference type="Proteomes" id="UP001516400"/>
    </source>
</evidence>
<dbReference type="AlphaFoldDB" id="A0ABD2NSH7"/>
<accession>A0ABD2NSH7</accession>
<keyword evidence="2" id="KW-1185">Reference proteome</keyword>
<comment type="caution">
    <text evidence="1">The sequence shown here is derived from an EMBL/GenBank/DDBJ whole genome shotgun (WGS) entry which is preliminary data.</text>
</comment>
<proteinExistence type="predicted"/>
<sequence length="258" mass="30327">MSSKSSKDLERERLLKRITEKRARLQKRGDINIKIPRLTLPSDYNLEDRSIFSLPPEVLKPIVASAYPKYRKGIPLQKKRDADMDSKLRYFTTMRKQREEFRKRLVDLIVGREGSDDIINPNEIPNTVERDILRYYYYVQCGVDTIHVSPLDDKVLRRVLSLVPENLAKWKTTLDECIEEMRESFMLTVKKAVVDFVLQDTALTNAQPEISPYFVELREISINWKLSYNKAKKKLESTLHVVNPCLAALTDLWFHHFR</sequence>